<proteinExistence type="predicted"/>
<dbReference type="InterPro" id="IPR004046">
    <property type="entry name" value="GST_C"/>
</dbReference>
<evidence type="ECO:0000259" key="1">
    <source>
        <dbReference type="PROSITE" id="PS50404"/>
    </source>
</evidence>
<dbReference type="PANTHER" id="PTHR43969">
    <property type="entry name" value="GLUTATHIONE S TRANSFERASE D10, ISOFORM A-RELATED"/>
    <property type="match status" value="1"/>
</dbReference>
<dbReference type="PROSITE" id="PS50404">
    <property type="entry name" value="GST_NTER"/>
    <property type="match status" value="1"/>
</dbReference>
<dbReference type="GeneID" id="101900016"/>
<dbReference type="PROSITE" id="PS50405">
    <property type="entry name" value="GST_CTER"/>
    <property type="match status" value="1"/>
</dbReference>
<dbReference type="GO" id="GO:0004364">
    <property type="term" value="F:glutathione transferase activity"/>
    <property type="evidence" value="ECO:0007669"/>
    <property type="project" value="TreeGrafter"/>
</dbReference>
<dbReference type="CDD" id="cd03045">
    <property type="entry name" value="GST_N_Delta_Epsilon"/>
    <property type="match status" value="1"/>
</dbReference>
<dbReference type="EnsemblMetazoa" id="MDOA005777-RC">
    <property type="protein sequence ID" value="MDOA005777-PC"/>
    <property type="gene ID" value="MDOA005777"/>
</dbReference>
<dbReference type="CDD" id="cd03177">
    <property type="entry name" value="GST_C_Delta_Epsilon"/>
    <property type="match status" value="1"/>
</dbReference>
<feature type="domain" description="GST C-terminal" evidence="2">
    <location>
        <begin position="91"/>
        <end position="218"/>
    </location>
</feature>
<sequence length="230" mass="25704">MSNKPTLYYALFSPPSRACMITAKLIGLDLDLKLVDFSKKQQLSEEFLKLNPQHQIPVFVDSDGEVYIDSHAIMCFMVGKYAKNDKLYPKDLKTRAHVDHLLHFENGILFQVVIDIAARNFYGGEGEFNPKTLKLCENAYSFLEAFLQKGKYVVGNEMTVADVSINTTLVTLNLLLPVSAEKYPLTVAWMERMKTLPVYDEVNIKGAEILSTRVKGAMSAARETAAAAGK</sequence>
<accession>A0A905I511</accession>
<dbReference type="Proteomes" id="UP001652621">
    <property type="component" value="Unplaced"/>
</dbReference>
<dbReference type="Gene3D" id="1.20.1050.10">
    <property type="match status" value="1"/>
</dbReference>
<dbReference type="SFLD" id="SFLDS00019">
    <property type="entry name" value="Glutathione_Transferase_(cytos"/>
    <property type="match status" value="1"/>
</dbReference>
<evidence type="ECO:0000313" key="3">
    <source>
        <dbReference type="EnsemblMetazoa" id="MDOA005777-PC"/>
    </source>
</evidence>
<dbReference type="OrthoDB" id="2309723at2759"/>
<organism evidence="3">
    <name type="scientific">Musca domestica</name>
    <name type="common">House fly</name>
    <dbReference type="NCBI Taxonomy" id="7370"/>
    <lineage>
        <taxon>Eukaryota</taxon>
        <taxon>Metazoa</taxon>
        <taxon>Ecdysozoa</taxon>
        <taxon>Arthropoda</taxon>
        <taxon>Hexapoda</taxon>
        <taxon>Insecta</taxon>
        <taxon>Pterygota</taxon>
        <taxon>Neoptera</taxon>
        <taxon>Endopterygota</taxon>
        <taxon>Diptera</taxon>
        <taxon>Brachycera</taxon>
        <taxon>Muscomorpha</taxon>
        <taxon>Muscoidea</taxon>
        <taxon>Muscidae</taxon>
        <taxon>Musca</taxon>
    </lineage>
</organism>
<dbReference type="PANTHER" id="PTHR43969:SF8">
    <property type="entry name" value="GLUTATHIONE S TRANSFERASE E13, ISOFORM A-RELATED"/>
    <property type="match status" value="1"/>
</dbReference>
<feature type="domain" description="GST N-terminal" evidence="1">
    <location>
        <begin position="3"/>
        <end position="85"/>
    </location>
</feature>
<dbReference type="AlphaFoldDB" id="A0A905I511"/>
<dbReference type="GO" id="GO:0006749">
    <property type="term" value="P:glutathione metabolic process"/>
    <property type="evidence" value="ECO:0007669"/>
    <property type="project" value="TreeGrafter"/>
</dbReference>
<dbReference type="SUPFAM" id="SSF52833">
    <property type="entry name" value="Thioredoxin-like"/>
    <property type="match status" value="1"/>
</dbReference>
<dbReference type="Gene3D" id="3.40.30.10">
    <property type="entry name" value="Glutaredoxin"/>
    <property type="match status" value="1"/>
</dbReference>
<dbReference type="FunFam" id="1.20.1050.10:FF:000007">
    <property type="entry name" value="Glutathione S-transferase 1-1"/>
    <property type="match status" value="1"/>
</dbReference>
<dbReference type="InterPro" id="IPR004045">
    <property type="entry name" value="Glutathione_S-Trfase_N"/>
</dbReference>
<reference evidence="5" key="2">
    <citation type="submission" date="2025-04" db="UniProtKB">
        <authorList>
            <consortium name="RefSeq"/>
        </authorList>
    </citation>
    <scope>IDENTIFICATION</scope>
    <source>
        <strain evidence="5">Aabys</strain>
    </source>
</reference>
<dbReference type="FunFam" id="3.40.30.10:FF:000208">
    <property type="entry name" value="glutathione S-transferase 1"/>
    <property type="match status" value="1"/>
</dbReference>
<reference evidence="3" key="1">
    <citation type="submission" date="2022-10" db="UniProtKB">
        <authorList>
            <consortium name="EnsemblMetazoa"/>
        </authorList>
    </citation>
    <scope>IDENTIFICATION</scope>
    <source>
        <strain evidence="3">Aabys</strain>
    </source>
</reference>
<dbReference type="Pfam" id="PF00043">
    <property type="entry name" value="GST_C"/>
    <property type="match status" value="1"/>
</dbReference>
<dbReference type="SUPFAM" id="SSF47616">
    <property type="entry name" value="GST C-terminal domain-like"/>
    <property type="match status" value="1"/>
</dbReference>
<name>A0A905I511_MUSDO</name>
<dbReference type="InterPro" id="IPR036282">
    <property type="entry name" value="Glutathione-S-Trfase_C_sf"/>
</dbReference>
<dbReference type="SFLD" id="SFLDG00358">
    <property type="entry name" value="Main_(cytGST)"/>
    <property type="match status" value="1"/>
</dbReference>
<dbReference type="VEuPathDB" id="VectorBase:MDOMA2_014490"/>
<dbReference type="InterPro" id="IPR036249">
    <property type="entry name" value="Thioredoxin-like_sf"/>
</dbReference>
<dbReference type="InterPro" id="IPR040079">
    <property type="entry name" value="Glutathione_S-Trfase"/>
</dbReference>
<dbReference type="InterPro" id="IPR010987">
    <property type="entry name" value="Glutathione-S-Trfase_C-like"/>
</dbReference>
<dbReference type="Pfam" id="PF13409">
    <property type="entry name" value="GST_N_2"/>
    <property type="match status" value="1"/>
</dbReference>
<protein>
    <submittedName>
        <fullName evidence="5">Glutathione S-transferase 1</fullName>
    </submittedName>
</protein>
<evidence type="ECO:0000313" key="5">
    <source>
        <dbReference type="RefSeq" id="XP_005179508.1"/>
    </source>
</evidence>
<gene>
    <name evidence="3" type="primary">101900016</name>
    <name evidence="5" type="synonym">LOC101900016</name>
</gene>
<evidence type="ECO:0000313" key="4">
    <source>
        <dbReference type="Proteomes" id="UP001652621"/>
    </source>
</evidence>
<dbReference type="RefSeq" id="XP_005179508.1">
    <property type="nucleotide sequence ID" value="XM_005179451.3"/>
</dbReference>
<dbReference type="KEGG" id="mde:101900016"/>
<evidence type="ECO:0000259" key="2">
    <source>
        <dbReference type="PROSITE" id="PS50405"/>
    </source>
</evidence>
<keyword evidence="4" id="KW-1185">Reference proteome</keyword>
<dbReference type="SFLD" id="SFLDG01153">
    <property type="entry name" value="Main.4:_Theta-like"/>
    <property type="match status" value="1"/>
</dbReference>